<evidence type="ECO:0000313" key="3">
    <source>
        <dbReference type="Proteomes" id="UP000267342"/>
    </source>
</evidence>
<dbReference type="RefSeq" id="WP_051524153.1">
    <property type="nucleotide sequence ID" value="NZ_AP018933.1"/>
</dbReference>
<protein>
    <submittedName>
        <fullName evidence="2">Predicted Fe-S oxidoreductases</fullName>
    </submittedName>
</protein>
<dbReference type="Proteomes" id="UP000267342">
    <property type="component" value="Chromosome"/>
</dbReference>
<name>A0A348HFQ9_9GAMM</name>
<evidence type="ECO:0000259" key="1">
    <source>
        <dbReference type="Pfam" id="PF21882"/>
    </source>
</evidence>
<accession>A0A348HFQ9</accession>
<dbReference type="EMBL" id="AP018933">
    <property type="protein sequence ID" value="BBG30461.1"/>
    <property type="molecule type" value="Genomic_DNA"/>
</dbReference>
<evidence type="ECO:0000313" key="2">
    <source>
        <dbReference type="EMBL" id="BBG30461.1"/>
    </source>
</evidence>
<sequence length="589" mass="62691">MKITDAPALITTPFAQNGTRNDIPATGDGLGTGRASLATGFPDETMKPITAGGVPPFGADFNGILYVLSNAARFYGAGGHYKFNTDFASKIGGYPMGATVQASDNMGHWLNVVESNSTDPESGPSTGWLPLADHNGTATVTLTGNTTLTPLQAAKANLRFTGTPTGNVTVTFPAWTKRYSIINDCTGDQSIICTTGNGESISIKNGAKYEIGCDGKNLTVATVNASQVFAEPNKNVSSLDAPTVQQIINTLGSAAAHAASDFDASGSADTVQKNLDNYNNAAWDGINSAWNKGNDAQNRCGFLEYLLSGTKDRSFVYLGDPTEQGSLFKQGSGWFSCVYNHKVTMEVTPEGKINYSTIGWDQVTDKKIVSSGDETGLVKMNGQADISGVSAKDYAASQYQARQAWDKSVESSVAAAAAQKTADDGWNKAEDAQKKANKTAYTFQGTDDRNYWYIGDWGGVNSCLKGEDGWLTFQYHGKNIFQVNSDGLIVGGQIDVSKVINDYEYGDGFHKNLKTGLITQWGYASSSKYRDVWVTFPRAFSTTNYIVISLDVGAGGGSHYATSKSNTSCNIGKNGGNSDISCQFIAIGY</sequence>
<keyword evidence="3" id="KW-1185">Reference proteome</keyword>
<dbReference type="STRING" id="1123510.GCA_000620025_00891"/>
<dbReference type="Pfam" id="PF21882">
    <property type="entry name" value="Gp53-like_C"/>
    <property type="match status" value="1"/>
</dbReference>
<feature type="domain" description="Putative tail fiber protein gp53-like C-terminal" evidence="1">
    <location>
        <begin position="513"/>
        <end position="589"/>
    </location>
</feature>
<dbReference type="InterPro" id="IPR054075">
    <property type="entry name" value="Gp53-like_C"/>
</dbReference>
<gene>
    <name evidence="2" type="ORF">ZBT109_1706</name>
</gene>
<proteinExistence type="predicted"/>
<dbReference type="AlphaFoldDB" id="A0A348HFQ9"/>
<reference evidence="2 3" key="1">
    <citation type="submission" date="2018-09" db="EMBL/GenBank/DDBJ databases">
        <title>Zymobacter palmae IAM14233 (=T109) whole genome analysis.</title>
        <authorList>
            <person name="Yanase H."/>
        </authorList>
    </citation>
    <scope>NUCLEOTIDE SEQUENCE [LARGE SCALE GENOMIC DNA]</scope>
    <source>
        <strain evidence="2 3">IAM14233</strain>
    </source>
</reference>
<dbReference type="OrthoDB" id="6455886at2"/>
<dbReference type="KEGG" id="zpl:ZBT109_1706"/>
<dbReference type="Gene3D" id="2.60.40.3940">
    <property type="match status" value="1"/>
</dbReference>
<organism evidence="2 3">
    <name type="scientific">Zymobacter palmae</name>
    <dbReference type="NCBI Taxonomy" id="33074"/>
    <lineage>
        <taxon>Bacteria</taxon>
        <taxon>Pseudomonadati</taxon>
        <taxon>Pseudomonadota</taxon>
        <taxon>Gammaproteobacteria</taxon>
        <taxon>Oceanospirillales</taxon>
        <taxon>Halomonadaceae</taxon>
        <taxon>Zymobacter group</taxon>
        <taxon>Zymobacter</taxon>
    </lineage>
</organism>